<organism evidence="1 2">
    <name type="scientific">Clostridium butyricum</name>
    <dbReference type="NCBI Taxonomy" id="1492"/>
    <lineage>
        <taxon>Bacteria</taxon>
        <taxon>Bacillati</taxon>
        <taxon>Bacillota</taxon>
        <taxon>Clostridia</taxon>
        <taxon>Eubacteriales</taxon>
        <taxon>Clostridiaceae</taxon>
        <taxon>Clostridium</taxon>
    </lineage>
</organism>
<reference evidence="1 2" key="1">
    <citation type="submission" date="2019-07" db="EMBL/GenBank/DDBJ databases">
        <title>Whole genome shotgun sequence of Clostridium butyricum NBRC 3858.</title>
        <authorList>
            <person name="Hosoyama A."/>
            <person name="Uohara A."/>
            <person name="Ohji S."/>
            <person name="Ichikawa N."/>
        </authorList>
    </citation>
    <scope>NUCLEOTIDE SEQUENCE [LARGE SCALE GENOMIC DNA]</scope>
    <source>
        <strain evidence="1 2">NBRC 3858</strain>
    </source>
</reference>
<evidence type="ECO:0000313" key="1">
    <source>
        <dbReference type="EMBL" id="GEQ23285.1"/>
    </source>
</evidence>
<dbReference type="Proteomes" id="UP000321089">
    <property type="component" value="Unassembled WGS sequence"/>
</dbReference>
<comment type="caution">
    <text evidence="1">The sequence shown here is derived from an EMBL/GenBank/DDBJ whole genome shotgun (WGS) entry which is preliminary data.</text>
</comment>
<gene>
    <name evidence="1" type="ORF">CBU02nite_37910</name>
</gene>
<proteinExistence type="predicted"/>
<dbReference type="EMBL" id="BKBC01000095">
    <property type="protein sequence ID" value="GEQ23285.1"/>
    <property type="molecule type" value="Genomic_DNA"/>
</dbReference>
<dbReference type="AlphaFoldDB" id="A0A512TSR8"/>
<name>A0A512TSR8_CLOBU</name>
<sequence length="130" mass="15454">MLITKERKKEIEKLLLEYKNFDRRIEVLDMHINAASNDRPIFDGSLSIEQLRTKKNKIINLKKVVNNAINELSDEEYKIVELRYLQRRKMTWLEIGSLVGFEKNYLCKKNKKILNRIGQFLDSFLPVLKA</sequence>
<accession>A0A512TSR8</accession>
<dbReference type="Gene3D" id="1.20.140.160">
    <property type="match status" value="1"/>
</dbReference>
<dbReference type="SUPFAM" id="SSF88659">
    <property type="entry name" value="Sigma3 and sigma4 domains of RNA polymerase sigma factors"/>
    <property type="match status" value="1"/>
</dbReference>
<protein>
    <submittedName>
        <fullName evidence="1">Uncharacterized protein</fullName>
    </submittedName>
</protein>
<evidence type="ECO:0000313" key="2">
    <source>
        <dbReference type="Proteomes" id="UP000321089"/>
    </source>
</evidence>
<dbReference type="RefSeq" id="WP_146869308.1">
    <property type="nucleotide sequence ID" value="NZ_BKBC01000095.1"/>
</dbReference>
<dbReference type="InterPro" id="IPR013324">
    <property type="entry name" value="RNA_pol_sigma_r3/r4-like"/>
</dbReference>